<dbReference type="NCBIfam" id="TIGR01540">
    <property type="entry name" value="portal_PBSX"/>
    <property type="match status" value="1"/>
</dbReference>
<name>A0ABY9EAF8_9GAMM</name>
<evidence type="ECO:0000313" key="3">
    <source>
        <dbReference type="EMBL" id="WKD48350.1"/>
    </source>
</evidence>
<dbReference type="EMBL" id="CP098023">
    <property type="protein sequence ID" value="WKD48350.1"/>
    <property type="molecule type" value="Genomic_DNA"/>
</dbReference>
<feature type="compositionally biased region" description="Basic residues" evidence="2">
    <location>
        <begin position="1"/>
        <end position="13"/>
    </location>
</feature>
<gene>
    <name evidence="3" type="ORF">M8T91_10425</name>
</gene>
<protein>
    <submittedName>
        <fullName evidence="3">Phage portal protein</fullName>
    </submittedName>
</protein>
<feature type="compositionally biased region" description="Polar residues" evidence="2">
    <location>
        <begin position="15"/>
        <end position="26"/>
    </location>
</feature>
<comment type="similarity">
    <text evidence="1">Belongs to the phage portal family. PBSX subfamily.</text>
</comment>
<feature type="region of interest" description="Disordered" evidence="2">
    <location>
        <begin position="1"/>
        <end position="26"/>
    </location>
</feature>
<dbReference type="Proteomes" id="UP001321520">
    <property type="component" value="Chromosome"/>
</dbReference>
<evidence type="ECO:0000256" key="2">
    <source>
        <dbReference type="SAM" id="MobiDB-lite"/>
    </source>
</evidence>
<dbReference type="RefSeq" id="WP_301414086.1">
    <property type="nucleotide sequence ID" value="NZ_CP098023.1"/>
</dbReference>
<accession>A0ABY9EAF8</accession>
<reference evidence="3 4" key="1">
    <citation type="submission" date="2022-05" db="EMBL/GenBank/DDBJ databases">
        <title>Microbulbifer sp. nov., isolated from sponge.</title>
        <authorList>
            <person name="Gao L."/>
        </authorList>
    </citation>
    <scope>NUCLEOTIDE SEQUENCE [LARGE SCALE GENOMIC DNA]</scope>
    <source>
        <strain evidence="3 4">MI-G</strain>
    </source>
</reference>
<sequence length="348" mass="39754">MKKRKRRYHRKTKTSQPAAASGNSPRVFSFGDPEPVLDNNLADYLGTFLEPHGDYYIPPVSLRGLMKLLGASAYHGTIPYFKRNMLRKWYIANEVLPPEDLANAGFDHAVFGHCYFQKILNPFGQVLRLQHLPALNMRRRKEADRYCLLQPNGDNPVLFAPGEVIQLKEYDPKQQIYGRPQYLGGVQAVLLNEDSTLFRRKYYRNGAHMGYVFYTADKNLSAEDEQLIKEQVRQSKGAGNFRSLFVNIPDGKEKSVQIIPVGEIATKDEFERVKNLSRNDVISMWRIQPVLAGVMPENVGGFGDIEKISRVYYENEVVPMQDVFLALNAHLPQGRRIQFSKPEFPSNA</sequence>
<evidence type="ECO:0000256" key="1">
    <source>
        <dbReference type="ARBA" id="ARBA00006799"/>
    </source>
</evidence>
<dbReference type="Pfam" id="PF04860">
    <property type="entry name" value="Phage_portal"/>
    <property type="match status" value="1"/>
</dbReference>
<evidence type="ECO:0000313" key="4">
    <source>
        <dbReference type="Proteomes" id="UP001321520"/>
    </source>
</evidence>
<dbReference type="InterPro" id="IPR006430">
    <property type="entry name" value="Phage_portal_PBSX"/>
</dbReference>
<dbReference type="InterPro" id="IPR006944">
    <property type="entry name" value="Phage/GTA_portal"/>
</dbReference>
<organism evidence="3 4">
    <name type="scientific">Microbulbifer spongiae</name>
    <dbReference type="NCBI Taxonomy" id="2944933"/>
    <lineage>
        <taxon>Bacteria</taxon>
        <taxon>Pseudomonadati</taxon>
        <taxon>Pseudomonadota</taxon>
        <taxon>Gammaproteobacteria</taxon>
        <taxon>Cellvibrionales</taxon>
        <taxon>Microbulbiferaceae</taxon>
        <taxon>Microbulbifer</taxon>
    </lineage>
</organism>
<proteinExistence type="inferred from homology"/>
<keyword evidence="4" id="KW-1185">Reference proteome</keyword>